<keyword evidence="3 10" id="KW-0132">Cell division</keyword>
<keyword evidence="5" id="KW-0539">Nucleus</keyword>
<evidence type="ECO:0000313" key="11">
    <source>
        <dbReference type="Proteomes" id="UP000422736"/>
    </source>
</evidence>
<sequence>MLRGTKRPLLAFEDDDGAESQTLTPDAKMFKGLTTPPASPEKQQRKYIGVGVRQPFEAVSSSVTNIDTTEEAHEDLKPKRLAFGSEPLTSKTKSLLQQSSVATCENSWLVTRESEYRDIIEFLQGSIGMKDSNENSLYITGPPGTGKTAQLDIILRDKFQEIVLGPARATLPKHDSDLTNVSYFETQPDVFQPVAVAKINCIALAKPETIFQKLITEFTNTRSPAFHTGASSTVKTLEEFCRSKPSTHFVMILDEMDKLINGNGSGASKTKTILDLFLLAKEPSINVTVIGIANSIDLKDRFLNGLNLQKELLPKVIHFRPYNSDQMFEIVKQKLSVFPQCFELFQPMAIRFATTKCSGSTGDLRRLFDLLRSSVQLFELDSLKSNAVSNVGSKRKVTIAHVAKAVSKFMGSATTRARIGPLNIQHKIVLCSLVHRERFDLHQCICTIDEAYDYYVKLLRRTEVMKPLSKTEFLESCNSLQTCGVVIIDFSRKRNIQSGSQKTIKSSVIEAELQEEISKIELLKRLL</sequence>
<dbReference type="InterPro" id="IPR054425">
    <property type="entry name" value="Cdc6_ORC1-like_ATPase_lid"/>
</dbReference>
<evidence type="ECO:0000256" key="1">
    <source>
        <dbReference type="ARBA" id="ARBA00004123"/>
    </source>
</evidence>
<evidence type="ECO:0000256" key="5">
    <source>
        <dbReference type="ARBA" id="ARBA00023242"/>
    </source>
</evidence>
<dbReference type="SMART" id="SM00382">
    <property type="entry name" value="AAA"/>
    <property type="match status" value="1"/>
</dbReference>
<evidence type="ECO:0000256" key="7">
    <source>
        <dbReference type="PIRNR" id="PIRNR001767"/>
    </source>
</evidence>
<evidence type="ECO:0000313" key="10">
    <source>
        <dbReference type="EMBL" id="QGN14047.1"/>
    </source>
</evidence>
<dbReference type="InterPro" id="IPR027417">
    <property type="entry name" value="P-loop_NTPase"/>
</dbReference>
<evidence type="ECO:0000256" key="3">
    <source>
        <dbReference type="ARBA" id="ARBA00022618"/>
    </source>
</evidence>
<evidence type="ECO:0000256" key="8">
    <source>
        <dbReference type="SAM" id="MobiDB-lite"/>
    </source>
</evidence>
<evidence type="ECO:0000259" key="9">
    <source>
        <dbReference type="SMART" id="SM00382"/>
    </source>
</evidence>
<dbReference type="Pfam" id="PF09079">
    <property type="entry name" value="WHD_Cdc6"/>
    <property type="match status" value="1"/>
</dbReference>
<keyword evidence="11" id="KW-1185">Reference proteome</keyword>
<evidence type="ECO:0000256" key="2">
    <source>
        <dbReference type="ARBA" id="ARBA00006184"/>
    </source>
</evidence>
<comment type="similarity">
    <text evidence="2 7">Belongs to the CDC6/cdc18 family.</text>
</comment>
<proteinExistence type="inferred from homology"/>
<reference evidence="10 11" key="2">
    <citation type="submission" date="2019-11" db="EMBL/GenBank/DDBJ databases">
        <authorList>
            <person name="Lu H."/>
        </authorList>
    </citation>
    <scope>NUCLEOTIDE SEQUENCE [LARGE SCALE GENOMIC DNA]</scope>
    <source>
        <strain evidence="10 11">FIM1</strain>
    </source>
</reference>
<keyword evidence="6" id="KW-0131">Cell cycle</keyword>
<dbReference type="PIRSF" id="PIRSF001767">
    <property type="entry name" value="Cdc6"/>
    <property type="match status" value="1"/>
</dbReference>
<evidence type="ECO:0000256" key="4">
    <source>
        <dbReference type="ARBA" id="ARBA00022705"/>
    </source>
</evidence>
<dbReference type="InterPro" id="IPR050311">
    <property type="entry name" value="ORC1/CDC6"/>
</dbReference>
<dbReference type="InterPro" id="IPR016314">
    <property type="entry name" value="Cdc6/18"/>
</dbReference>
<dbReference type="EMBL" id="CP015054">
    <property type="protein sequence ID" value="QGN14047.1"/>
    <property type="molecule type" value="Genomic_DNA"/>
</dbReference>
<dbReference type="SUPFAM" id="SSF52540">
    <property type="entry name" value="P-loop containing nucleoside triphosphate hydrolases"/>
    <property type="match status" value="1"/>
</dbReference>
<organism evidence="10 11">
    <name type="scientific">Kluyveromyces marxianus</name>
    <name type="common">Yeast</name>
    <name type="synonym">Candida kefyr</name>
    <dbReference type="NCBI Taxonomy" id="4911"/>
    <lineage>
        <taxon>Eukaryota</taxon>
        <taxon>Fungi</taxon>
        <taxon>Dikarya</taxon>
        <taxon>Ascomycota</taxon>
        <taxon>Saccharomycotina</taxon>
        <taxon>Saccharomycetes</taxon>
        <taxon>Saccharomycetales</taxon>
        <taxon>Saccharomycetaceae</taxon>
        <taxon>Kluyveromyces</taxon>
    </lineage>
</organism>
<dbReference type="Proteomes" id="UP000422736">
    <property type="component" value="Chromosome 1"/>
</dbReference>
<dbReference type="GO" id="GO:0051301">
    <property type="term" value="P:cell division"/>
    <property type="evidence" value="ECO:0007669"/>
    <property type="project" value="UniProtKB-KW"/>
</dbReference>
<dbReference type="Gene3D" id="3.40.50.300">
    <property type="entry name" value="P-loop containing nucleotide triphosphate hydrolases"/>
    <property type="match status" value="1"/>
</dbReference>
<accession>A0ABX6ESN4</accession>
<dbReference type="Pfam" id="PF22606">
    <property type="entry name" value="Cdc6-ORC-like_ATPase_lid"/>
    <property type="match status" value="1"/>
</dbReference>
<dbReference type="PANTHER" id="PTHR10763:SF26">
    <property type="entry name" value="CELL DIVISION CONTROL PROTEIN 6 HOMOLOG"/>
    <property type="match status" value="1"/>
</dbReference>
<reference evidence="10 11" key="1">
    <citation type="submission" date="2016-03" db="EMBL/GenBank/DDBJ databases">
        <title>How can Kluyveromyces marxianus grow so fast - potential evolutionary course in Saccharomyces Complex revealed by comparative genomics.</title>
        <authorList>
            <person name="Mo W."/>
            <person name="Lu W."/>
            <person name="Yang X."/>
            <person name="Qi J."/>
            <person name="Lv H."/>
        </authorList>
    </citation>
    <scope>NUCLEOTIDE SEQUENCE [LARGE SCALE GENOMIC DNA]</scope>
    <source>
        <strain evidence="10 11">FIM1</strain>
    </source>
</reference>
<feature type="region of interest" description="Disordered" evidence="8">
    <location>
        <begin position="1"/>
        <end position="44"/>
    </location>
</feature>
<dbReference type="InterPro" id="IPR049945">
    <property type="entry name" value="AAA_22"/>
</dbReference>
<name>A0ABX6ESN4_KLUMA</name>
<dbReference type="InterPro" id="IPR036388">
    <property type="entry name" value="WH-like_DNA-bd_sf"/>
</dbReference>
<feature type="domain" description="AAA+ ATPase" evidence="9">
    <location>
        <begin position="133"/>
        <end position="312"/>
    </location>
</feature>
<dbReference type="InterPro" id="IPR015163">
    <property type="entry name" value="Cdc6_C"/>
</dbReference>
<dbReference type="PANTHER" id="PTHR10763">
    <property type="entry name" value="CELL DIVISION CONTROL PROTEIN 6-RELATED"/>
    <property type="match status" value="1"/>
</dbReference>
<comment type="subcellular location">
    <subcellularLocation>
        <location evidence="1">Nucleus</location>
    </subcellularLocation>
</comment>
<dbReference type="Gene3D" id="1.10.10.10">
    <property type="entry name" value="Winged helix-like DNA-binding domain superfamily/Winged helix DNA-binding domain"/>
    <property type="match status" value="1"/>
</dbReference>
<dbReference type="Pfam" id="PF13401">
    <property type="entry name" value="AAA_22"/>
    <property type="match status" value="1"/>
</dbReference>
<protein>
    <recommendedName>
        <fullName evidence="7">Cell division control protein</fullName>
    </recommendedName>
</protein>
<gene>
    <name evidence="10" type="primary">CDC6</name>
    <name evidence="10" type="ORF">FIM1_698</name>
</gene>
<dbReference type="Gene3D" id="1.10.8.60">
    <property type="match status" value="1"/>
</dbReference>
<dbReference type="InterPro" id="IPR003593">
    <property type="entry name" value="AAA+_ATPase"/>
</dbReference>
<keyword evidence="4" id="KW-0235">DNA replication</keyword>
<evidence type="ECO:0000256" key="6">
    <source>
        <dbReference type="ARBA" id="ARBA00023306"/>
    </source>
</evidence>